<accession>A0A6J5TNX8</accession>
<gene>
    <name evidence="1" type="ORF">CURHAP_LOCUS6632</name>
    <name evidence="2" type="ORF">ORAREDHAP_LOCUS6666</name>
</gene>
<reference evidence="1 3" key="2">
    <citation type="submission" date="2020-05" db="EMBL/GenBank/DDBJ databases">
        <authorList>
            <person name="Campoy J."/>
            <person name="Schneeberger K."/>
            <person name="Spophaly S."/>
        </authorList>
    </citation>
    <scope>NUCLEOTIDE SEQUENCE [LARGE SCALE GENOMIC DNA]</scope>
    <source>
        <strain evidence="1">PruArmRojPasFocal</strain>
    </source>
</reference>
<sequence>MKVLLNARLNPYKIKSDLQVIYRTDQSRSGTQAYHNTTAQWDYRPLSPLSRDLSSTKKTGKN</sequence>
<proteinExistence type="predicted"/>
<reference evidence="4" key="1">
    <citation type="journal article" date="2020" name="Genome Biol.">
        <title>Gamete binning: chromosome-level and haplotype-resolved genome assembly enabled by high-throughput single-cell sequencing of gamete genomes.</title>
        <authorList>
            <person name="Campoy J.A."/>
            <person name="Sun H."/>
            <person name="Goel M."/>
            <person name="Jiao W.-B."/>
            <person name="Folz-Donahue K."/>
            <person name="Wang N."/>
            <person name="Rubio M."/>
            <person name="Liu C."/>
            <person name="Kukat C."/>
            <person name="Ruiz D."/>
            <person name="Huettel B."/>
            <person name="Schneeberger K."/>
        </authorList>
    </citation>
    <scope>NUCLEOTIDE SEQUENCE [LARGE SCALE GENOMIC DNA]</scope>
    <source>
        <strain evidence="4">cv. Rojo Pasion</strain>
    </source>
</reference>
<name>A0A6J5TNX8_PRUAR</name>
<evidence type="ECO:0000313" key="4">
    <source>
        <dbReference type="Proteomes" id="UP000507245"/>
    </source>
</evidence>
<dbReference type="Proteomes" id="UP000507245">
    <property type="component" value="Unassembled WGS sequence"/>
</dbReference>
<dbReference type="AlphaFoldDB" id="A0A6J5TNX8"/>
<evidence type="ECO:0000313" key="1">
    <source>
        <dbReference type="EMBL" id="CAB4264715.1"/>
    </source>
</evidence>
<evidence type="ECO:0000313" key="2">
    <source>
        <dbReference type="EMBL" id="CAB4295326.1"/>
    </source>
</evidence>
<dbReference type="EMBL" id="CAEKKB010000001">
    <property type="protein sequence ID" value="CAB4295326.1"/>
    <property type="molecule type" value="Genomic_DNA"/>
</dbReference>
<keyword evidence="4" id="KW-1185">Reference proteome</keyword>
<organism evidence="1 3">
    <name type="scientific">Prunus armeniaca</name>
    <name type="common">Apricot</name>
    <name type="synonym">Armeniaca vulgaris</name>
    <dbReference type="NCBI Taxonomy" id="36596"/>
    <lineage>
        <taxon>Eukaryota</taxon>
        <taxon>Viridiplantae</taxon>
        <taxon>Streptophyta</taxon>
        <taxon>Embryophyta</taxon>
        <taxon>Tracheophyta</taxon>
        <taxon>Spermatophyta</taxon>
        <taxon>Magnoliopsida</taxon>
        <taxon>eudicotyledons</taxon>
        <taxon>Gunneridae</taxon>
        <taxon>Pentapetalae</taxon>
        <taxon>rosids</taxon>
        <taxon>fabids</taxon>
        <taxon>Rosales</taxon>
        <taxon>Rosaceae</taxon>
        <taxon>Amygdaloideae</taxon>
        <taxon>Amygdaleae</taxon>
        <taxon>Prunus</taxon>
    </lineage>
</organism>
<protein>
    <submittedName>
        <fullName evidence="1">Uncharacterized protein</fullName>
    </submittedName>
</protein>
<dbReference type="EMBL" id="CAEKDK010000001">
    <property type="protein sequence ID" value="CAB4264715.1"/>
    <property type="molecule type" value="Genomic_DNA"/>
</dbReference>
<evidence type="ECO:0000313" key="3">
    <source>
        <dbReference type="Proteomes" id="UP000507222"/>
    </source>
</evidence>
<dbReference type="Proteomes" id="UP000507222">
    <property type="component" value="Unassembled WGS sequence"/>
</dbReference>